<evidence type="ECO:0000256" key="1">
    <source>
        <dbReference type="SAM" id="MobiDB-lite"/>
    </source>
</evidence>
<name>A0A7W7RM28_9ACTN</name>
<proteinExistence type="predicted"/>
<gene>
    <name evidence="3" type="ORF">F4561_005307</name>
</gene>
<organism evidence="3 4">
    <name type="scientific">Lipingzhangella halophila</name>
    <dbReference type="NCBI Taxonomy" id="1783352"/>
    <lineage>
        <taxon>Bacteria</taxon>
        <taxon>Bacillati</taxon>
        <taxon>Actinomycetota</taxon>
        <taxon>Actinomycetes</taxon>
        <taxon>Streptosporangiales</taxon>
        <taxon>Nocardiopsidaceae</taxon>
        <taxon>Lipingzhangella</taxon>
    </lineage>
</organism>
<protein>
    <recommendedName>
        <fullName evidence="2">Lantibiotic dehydratase N-terminal domain-containing protein</fullName>
    </recommendedName>
</protein>
<reference evidence="3 4" key="1">
    <citation type="submission" date="2020-08" db="EMBL/GenBank/DDBJ databases">
        <title>Sequencing the genomes of 1000 actinobacteria strains.</title>
        <authorList>
            <person name="Klenk H.-P."/>
        </authorList>
    </citation>
    <scope>NUCLEOTIDE SEQUENCE [LARGE SCALE GENOMIC DNA]</scope>
    <source>
        <strain evidence="3 4">DSM 102030</strain>
    </source>
</reference>
<evidence type="ECO:0000313" key="3">
    <source>
        <dbReference type="EMBL" id="MBB4934487.1"/>
    </source>
</evidence>
<dbReference type="InterPro" id="IPR006827">
    <property type="entry name" value="Lant_deHydtase_N"/>
</dbReference>
<evidence type="ECO:0000259" key="2">
    <source>
        <dbReference type="Pfam" id="PF04738"/>
    </source>
</evidence>
<accession>A0A7W7RM28</accession>
<feature type="domain" description="Lantibiotic dehydratase N-terminal" evidence="2">
    <location>
        <begin position="183"/>
        <end position="843"/>
    </location>
</feature>
<sequence length="934" mass="101159">MLVERSPPTSTSPPAGRDVLAIPTEPPHRIGLAAAGPDTAPAADFPAEAPPAVRIAGVALSALTRLRCDTSHAAMLACLGTREELASAGRQLSDELYPVIGQLGAHTRKPGLVGLRRAVYQLRTPGEREWNPDIRALMPALLRDRVSTWLGELHDYHARLAGLPDILASETADARAELRAATEDPHFLRALALSSPALSEVLAKWHADPRRQPKRQSIGRLVKYLARAATKTSPFSTFTVSGLGRWDTSAAATHYPAPGAAHCILELDRPAFERVRDTLADDPRSLPELTVRVNPSVTVTGDAVRFLAPNPDEPVVTLPASAAVTEVLRVAREHGPLTVAELGAHLGRVHGDPEAAGRFVGRLRSAGLLEAHLPVADQSERPFADLAGWLGDHGPAEFAACGVRAAHVDDELERSIPPADSDAYRARERSLRQAYAALDETVRDVTSTADAPDAPRPVTLHESAVYRGASAECATREWEPALRDLNVVRRWLALHDPAAPMRLALGSFLRARFGPHARVPLLDLHRAMQEESGSDTSPFGPELRSAMELTSRADPSMRRPSTLDRIRELDRLERAATEEVLNGRVMADGTVSADPARLTALADTWPAWAVPPRSLLCYVQQVPGHVSGGAPWLVVNSATTGYGRARNRIHQQLRTAGDTPDHIGVTGAEDGVVTAEFAGAFGIGLNRKQPTADYELDYPGAVSTRPPDELLPLGDLAVTLDAEHDLPRLESETLGARVKPLHLGMMADALLPPVARLIAHVFGGTFLRHPAITLRGDLADSGIPDEVVYRPRVRLGNVVLRRASWLAPTRLVPIPGPHERYADYLYRLLGWLRDHQIPETYFVRPLSAAFFDAAPDPNALLSWMFGKSRKPQFVDAKNPFLMDLLQRLASEPHTGALLFTEALPTPEDAPRYADGGQRVTEFIVEVSGTEGSGV</sequence>
<dbReference type="AlphaFoldDB" id="A0A7W7RM28"/>
<keyword evidence="4" id="KW-1185">Reference proteome</keyword>
<dbReference type="Pfam" id="PF04738">
    <property type="entry name" value="Lant_dehydr_N"/>
    <property type="match status" value="1"/>
</dbReference>
<evidence type="ECO:0000313" key="4">
    <source>
        <dbReference type="Proteomes" id="UP000523007"/>
    </source>
</evidence>
<feature type="compositionally biased region" description="Low complexity" evidence="1">
    <location>
        <begin position="33"/>
        <end position="45"/>
    </location>
</feature>
<dbReference type="RefSeq" id="WP_184582597.1">
    <property type="nucleotide sequence ID" value="NZ_JACHJT010000001.1"/>
</dbReference>
<feature type="region of interest" description="Disordered" evidence="1">
    <location>
        <begin position="1"/>
        <end position="45"/>
    </location>
</feature>
<dbReference type="Proteomes" id="UP000523007">
    <property type="component" value="Unassembled WGS sequence"/>
</dbReference>
<dbReference type="EMBL" id="JACHJT010000001">
    <property type="protein sequence ID" value="MBB4934487.1"/>
    <property type="molecule type" value="Genomic_DNA"/>
</dbReference>
<comment type="caution">
    <text evidence="3">The sequence shown here is derived from an EMBL/GenBank/DDBJ whole genome shotgun (WGS) entry which is preliminary data.</text>
</comment>